<reference evidence="2" key="1">
    <citation type="submission" date="2020-11" db="EMBL/GenBank/DDBJ databases">
        <authorList>
            <person name="Tran Van P."/>
        </authorList>
    </citation>
    <scope>NUCLEOTIDE SEQUENCE</scope>
</reference>
<feature type="region of interest" description="Disordered" evidence="1">
    <location>
        <begin position="325"/>
        <end position="347"/>
    </location>
</feature>
<sequence length="458" mass="50891">MFGTGEPIKSKNKPSQISAHAQWPTHALYSQKKAGNFVCVNFVLPSVGMSYKSQACLVWFAFDTEHHVLLPNRVIRLVTNYDNVLEIVNAEFRGCEPTFSRRESGKTFRKNHPSSLNRDSNHNLPVLGSLAQKETNELANYATEAECSVKVKGCMVKSTDGCRNGCASELNVIQCGLPVTGRYGFRSRLGFLRNEEGGLLEVIYQHLRWKESGKPLSVDPTRILTPISPSSAAQSYFRTTHHQQQWGGGGSETCVRVCDVSEVSPVTKLPLSRRDETRTVEQRLNKLSTASYYPFGLYALRTNYANGLGIGKVELEEVNPHLRGGRVENHLGKTTPSSPDRDSNLDLPVLSSRAQHDKRVSHYVTEAGKPKSYILFLHRTALFQHALAVENVGTSQIVSWLCHPLSKASHSPYTDNGELGVRSRYGRKTIGLTYREHGGQYDQRQTTPVAKACMQAGS</sequence>
<accession>A0A7R9HIU8</accession>
<dbReference type="EMBL" id="OB792719">
    <property type="protein sequence ID" value="CAD7423851.1"/>
    <property type="molecule type" value="Genomic_DNA"/>
</dbReference>
<dbReference type="AlphaFoldDB" id="A0A7R9HIU8"/>
<organism evidence="2">
    <name type="scientific">Timema monikensis</name>
    <dbReference type="NCBI Taxonomy" id="170555"/>
    <lineage>
        <taxon>Eukaryota</taxon>
        <taxon>Metazoa</taxon>
        <taxon>Ecdysozoa</taxon>
        <taxon>Arthropoda</taxon>
        <taxon>Hexapoda</taxon>
        <taxon>Insecta</taxon>
        <taxon>Pterygota</taxon>
        <taxon>Neoptera</taxon>
        <taxon>Polyneoptera</taxon>
        <taxon>Phasmatodea</taxon>
        <taxon>Timematodea</taxon>
        <taxon>Timematoidea</taxon>
        <taxon>Timematidae</taxon>
        <taxon>Timema</taxon>
    </lineage>
</organism>
<gene>
    <name evidence="2" type="ORF">TMSB3V08_LOCUS824</name>
</gene>
<protein>
    <submittedName>
        <fullName evidence="2">Uncharacterized protein</fullName>
    </submittedName>
</protein>
<proteinExistence type="predicted"/>
<name>A0A7R9HIU8_9NEOP</name>
<evidence type="ECO:0000256" key="1">
    <source>
        <dbReference type="SAM" id="MobiDB-lite"/>
    </source>
</evidence>
<evidence type="ECO:0000313" key="2">
    <source>
        <dbReference type="EMBL" id="CAD7423851.1"/>
    </source>
</evidence>